<feature type="transmembrane region" description="Helical" evidence="7">
    <location>
        <begin position="487"/>
        <end position="508"/>
    </location>
</feature>
<dbReference type="GO" id="GO:0001518">
    <property type="term" value="C:voltage-gated sodium channel complex"/>
    <property type="evidence" value="ECO:0007669"/>
    <property type="project" value="TreeGrafter"/>
</dbReference>
<dbReference type="InterPro" id="IPR027359">
    <property type="entry name" value="Volt_channel_dom_sf"/>
</dbReference>
<dbReference type="GO" id="GO:0005248">
    <property type="term" value="F:voltage-gated sodium channel activity"/>
    <property type="evidence" value="ECO:0007669"/>
    <property type="project" value="TreeGrafter"/>
</dbReference>
<dbReference type="CDD" id="cd00051">
    <property type="entry name" value="EFh"/>
    <property type="match status" value="1"/>
</dbReference>
<dbReference type="InterPro" id="IPR011992">
    <property type="entry name" value="EF-hand-dom_pair"/>
</dbReference>
<evidence type="ECO:0000256" key="6">
    <source>
        <dbReference type="SAM" id="MobiDB-lite"/>
    </source>
</evidence>
<dbReference type="InterPro" id="IPR005821">
    <property type="entry name" value="Ion_trans_dom"/>
</dbReference>
<dbReference type="SUPFAM" id="SSF47473">
    <property type="entry name" value="EF-hand"/>
    <property type="match status" value="1"/>
</dbReference>
<feature type="domain" description="EF-hand" evidence="8">
    <location>
        <begin position="748"/>
        <end position="783"/>
    </location>
</feature>
<dbReference type="Pfam" id="PF00520">
    <property type="entry name" value="Ion_trans"/>
    <property type="match status" value="1"/>
</dbReference>
<feature type="domain" description="EF-hand" evidence="8">
    <location>
        <begin position="707"/>
        <end position="742"/>
    </location>
</feature>
<accession>A0AA36HU17</accession>
<feature type="transmembrane region" description="Helical" evidence="7">
    <location>
        <begin position="583"/>
        <end position="606"/>
    </location>
</feature>
<dbReference type="EMBL" id="CAUJNA010000313">
    <property type="protein sequence ID" value="CAJ1375282.1"/>
    <property type="molecule type" value="Genomic_DNA"/>
</dbReference>
<reference evidence="9" key="1">
    <citation type="submission" date="2023-08" db="EMBL/GenBank/DDBJ databases">
        <authorList>
            <person name="Chen Y."/>
            <person name="Shah S."/>
            <person name="Dougan E. K."/>
            <person name="Thang M."/>
            <person name="Chan C."/>
        </authorList>
    </citation>
    <scope>NUCLEOTIDE SEQUENCE</scope>
</reference>
<dbReference type="Pfam" id="PF13499">
    <property type="entry name" value="EF-hand_7"/>
    <property type="match status" value="1"/>
</dbReference>
<dbReference type="SMART" id="SM00054">
    <property type="entry name" value="EFh"/>
    <property type="match status" value="2"/>
</dbReference>
<proteinExistence type="predicted"/>
<keyword evidence="10" id="KW-1185">Reference proteome</keyword>
<dbReference type="InterPro" id="IPR002048">
    <property type="entry name" value="EF_hand_dom"/>
</dbReference>
<feature type="transmembrane region" description="Helical" evidence="7">
    <location>
        <begin position="201"/>
        <end position="223"/>
    </location>
</feature>
<evidence type="ECO:0000256" key="4">
    <source>
        <dbReference type="ARBA" id="ARBA00022989"/>
    </source>
</evidence>
<evidence type="ECO:0000256" key="3">
    <source>
        <dbReference type="ARBA" id="ARBA00022837"/>
    </source>
</evidence>
<feature type="region of interest" description="Disordered" evidence="6">
    <location>
        <begin position="323"/>
        <end position="354"/>
    </location>
</feature>
<dbReference type="PROSITE" id="PS00018">
    <property type="entry name" value="EF_HAND_1"/>
    <property type="match status" value="1"/>
</dbReference>
<feature type="transmembrane region" description="Helical" evidence="7">
    <location>
        <begin position="454"/>
        <end position="475"/>
    </location>
</feature>
<evidence type="ECO:0000256" key="5">
    <source>
        <dbReference type="ARBA" id="ARBA00023136"/>
    </source>
</evidence>
<dbReference type="Proteomes" id="UP001178507">
    <property type="component" value="Unassembled WGS sequence"/>
</dbReference>
<keyword evidence="4 7" id="KW-1133">Transmembrane helix</keyword>
<feature type="compositionally biased region" description="Basic and acidic residues" evidence="6">
    <location>
        <begin position="332"/>
        <end position="343"/>
    </location>
</feature>
<sequence>MAVDDLLLPRTESSALTALDRGLWTAALYAAIMALCRKRGICYAMLGPTLLGGDPLVLLARRLPVAPSAGARRFGGRPGVPFLQNLAVAYTSQALQGLSMGLLPGKQRLDTGGNVLMLTVWRNHKHLNAAVHGNSAALESFHFLFGVGALIAPLCVSWALKLDLDAVQVWLLEDLKLGSPEGLEATAVEDIKVEAKPLPRVVLFTGAFLLSYVGLEVAFGGYVDPFAVKQLDFSKDPPKRLMCHAEVDSRSVALSPRAPEPLAVASNPAARFIPKMDSEILSGELQRIKDLQKSSVDRMQILQSQQAVLQKTFDSLLQRLEPGEVMRATKPKAKEAETPEKPQAHRPNSSAGCRLPSVTQASITVEEEEAKSVTFEEEEAPEVEETNGKEEEDTNFRALRGTTIVERNLHRDVLEHVEDDDESPHAEALKKVNPSSVASVGLAGQVARKVVKHWSFEVVVGIVIWANLVVQGFELEHSLLPQPKDPWPASVEVCFLIFYIAELVLRLAARGLKANLMDPWFVLDLLVVIGSIATLILYSADGFNGILFVRGVRLLRLGRSLQSIKRIRIVWYLLRGLLQSGQVLIATFSLLVLALYIAACIGVEVISKDTTLASNAAVASIVSSSFGSLRLTMLTLIQFVTMDSIAEIYIPLVQAKPELVFYFLALLLILPITLLNLVTAVLVENGLSQAQKDAEYESQARSQEMRQAVLRLIELFQKLDNNSDGGLSRAELASLPDAHIPKGLLESLAADDLVELFDLLDVDRTGELSQEEFVDGLLQMVVRDVPMETMRMMKILQSVHKSIRSLTESYAKMLSTEMSVTVL</sequence>
<evidence type="ECO:0000256" key="2">
    <source>
        <dbReference type="ARBA" id="ARBA00022692"/>
    </source>
</evidence>
<keyword evidence="3" id="KW-0106">Calcium</keyword>
<dbReference type="PROSITE" id="PS50222">
    <property type="entry name" value="EF_HAND_2"/>
    <property type="match status" value="2"/>
</dbReference>
<dbReference type="GO" id="GO:0005509">
    <property type="term" value="F:calcium ion binding"/>
    <property type="evidence" value="ECO:0007669"/>
    <property type="project" value="InterPro"/>
</dbReference>
<feature type="transmembrane region" description="Helical" evidence="7">
    <location>
        <begin position="618"/>
        <end position="640"/>
    </location>
</feature>
<protein>
    <recommendedName>
        <fullName evidence="8">EF-hand domain-containing protein</fullName>
    </recommendedName>
</protein>
<dbReference type="AlphaFoldDB" id="A0AA36HU17"/>
<dbReference type="PANTHER" id="PTHR10037:SF62">
    <property type="entry name" value="SODIUM CHANNEL PROTEIN 60E"/>
    <property type="match status" value="1"/>
</dbReference>
<dbReference type="InterPro" id="IPR043203">
    <property type="entry name" value="VGCC_Ca_Na"/>
</dbReference>
<keyword evidence="5 7" id="KW-0472">Membrane</keyword>
<feature type="transmembrane region" description="Helical" evidence="7">
    <location>
        <begin position="520"/>
        <end position="540"/>
    </location>
</feature>
<gene>
    <name evidence="9" type="ORF">EVOR1521_LOCUS4591</name>
</gene>
<evidence type="ECO:0000259" key="8">
    <source>
        <dbReference type="PROSITE" id="PS50222"/>
    </source>
</evidence>
<feature type="transmembrane region" description="Helical" evidence="7">
    <location>
        <begin position="660"/>
        <end position="683"/>
    </location>
</feature>
<evidence type="ECO:0000256" key="1">
    <source>
        <dbReference type="ARBA" id="ARBA00004141"/>
    </source>
</evidence>
<dbReference type="InterPro" id="IPR018247">
    <property type="entry name" value="EF_Hand_1_Ca_BS"/>
</dbReference>
<evidence type="ECO:0000313" key="9">
    <source>
        <dbReference type="EMBL" id="CAJ1375282.1"/>
    </source>
</evidence>
<organism evidence="9 10">
    <name type="scientific">Effrenium voratum</name>
    <dbReference type="NCBI Taxonomy" id="2562239"/>
    <lineage>
        <taxon>Eukaryota</taxon>
        <taxon>Sar</taxon>
        <taxon>Alveolata</taxon>
        <taxon>Dinophyceae</taxon>
        <taxon>Suessiales</taxon>
        <taxon>Symbiodiniaceae</taxon>
        <taxon>Effrenium</taxon>
    </lineage>
</organism>
<dbReference type="Gene3D" id="1.10.287.70">
    <property type="match status" value="1"/>
</dbReference>
<dbReference type="SUPFAM" id="SSF81324">
    <property type="entry name" value="Voltage-gated potassium channels"/>
    <property type="match status" value="1"/>
</dbReference>
<comment type="subcellular location">
    <subcellularLocation>
        <location evidence="1">Membrane</location>
        <topology evidence="1">Multi-pass membrane protein</topology>
    </subcellularLocation>
</comment>
<evidence type="ECO:0000313" key="10">
    <source>
        <dbReference type="Proteomes" id="UP001178507"/>
    </source>
</evidence>
<dbReference type="Gene3D" id="1.10.238.10">
    <property type="entry name" value="EF-hand"/>
    <property type="match status" value="1"/>
</dbReference>
<feature type="region of interest" description="Disordered" evidence="6">
    <location>
        <begin position="367"/>
        <end position="393"/>
    </location>
</feature>
<name>A0AA36HU17_9DINO</name>
<evidence type="ECO:0000256" key="7">
    <source>
        <dbReference type="SAM" id="Phobius"/>
    </source>
</evidence>
<comment type="caution">
    <text evidence="9">The sequence shown here is derived from an EMBL/GenBank/DDBJ whole genome shotgun (WGS) entry which is preliminary data.</text>
</comment>
<keyword evidence="2 7" id="KW-0812">Transmembrane</keyword>
<dbReference type="PANTHER" id="PTHR10037">
    <property type="entry name" value="VOLTAGE-GATED CATION CHANNEL CALCIUM AND SODIUM"/>
    <property type="match status" value="1"/>
</dbReference>
<dbReference type="Gene3D" id="1.20.120.350">
    <property type="entry name" value="Voltage-gated potassium channels. Chain C"/>
    <property type="match status" value="1"/>
</dbReference>